<dbReference type="InterPro" id="IPR001490">
    <property type="entry name" value="HCV_NS4b"/>
</dbReference>
<name>R9QTQ6_9FLAV</name>
<evidence type="ECO:0000256" key="4">
    <source>
        <dbReference type="ARBA" id="ARBA00004192"/>
    </source>
</evidence>
<dbReference type="GO" id="GO:0017111">
    <property type="term" value="F:ribonucleoside triphosphate phosphatase activity"/>
    <property type="evidence" value="ECO:0007669"/>
    <property type="project" value="UniProtKB-EC"/>
</dbReference>
<keyword evidence="35" id="KW-1043">Host membrane</keyword>
<keyword evidence="53" id="KW-1160">Virus entry into host cell</keyword>
<keyword evidence="14" id="KW-1170">Fusion of virus membrane with host endosomal membrane</keyword>
<evidence type="ECO:0000256" key="54">
    <source>
        <dbReference type="ARBA" id="ARBA00023303"/>
    </source>
</evidence>
<evidence type="ECO:0000256" key="10">
    <source>
        <dbReference type="ARBA" id="ARBA00022448"/>
    </source>
</evidence>
<keyword evidence="16" id="KW-1048">Host nucleus</keyword>
<keyword evidence="30" id="KW-0788">Thiol protease</keyword>
<dbReference type="Gene3D" id="2.20.25.210">
    <property type="entry name" value="Hepatitis C NS5A, domain 1B"/>
    <property type="match status" value="1"/>
</dbReference>
<feature type="transmembrane region" description="Helical" evidence="58">
    <location>
        <begin position="646"/>
        <end position="668"/>
    </location>
</feature>
<dbReference type="GO" id="GO:0019062">
    <property type="term" value="P:virion attachment to host cell"/>
    <property type="evidence" value="ECO:0007669"/>
    <property type="project" value="UniProtKB-KW"/>
</dbReference>
<feature type="region of interest" description="Disordered" evidence="57">
    <location>
        <begin position="2103"/>
        <end position="2137"/>
    </location>
</feature>
<dbReference type="GO" id="GO:0004252">
    <property type="term" value="F:serine-type endopeptidase activity"/>
    <property type="evidence" value="ECO:0007669"/>
    <property type="project" value="InterPro"/>
</dbReference>
<feature type="transmembrane region" description="Helical" evidence="58">
    <location>
        <begin position="1674"/>
        <end position="1692"/>
    </location>
</feature>
<evidence type="ECO:0000256" key="31">
    <source>
        <dbReference type="ARBA" id="ARBA00022825"/>
    </source>
</evidence>
<dbReference type="GO" id="GO:0039502">
    <property type="term" value="P:symbiont-mediated suppression of host type I interferon-mediated signaling pathway"/>
    <property type="evidence" value="ECO:0007669"/>
    <property type="project" value="UniProtKB-KW"/>
</dbReference>
<dbReference type="Gene3D" id="3.40.50.300">
    <property type="entry name" value="P-loop containing nucleotide triphosphate hydrolases"/>
    <property type="match status" value="2"/>
</dbReference>
<evidence type="ECO:0000256" key="43">
    <source>
        <dbReference type="ARBA" id="ARBA00023086"/>
    </source>
</evidence>
<evidence type="ECO:0000259" key="61">
    <source>
        <dbReference type="PROSITE" id="PS51693"/>
    </source>
</evidence>
<keyword evidence="41" id="KW-1072">Activation of host autophagy by virus</keyword>
<evidence type="ECO:0000256" key="14">
    <source>
        <dbReference type="ARBA" id="ARBA00022510"/>
    </source>
</evidence>
<keyword evidence="18" id="KW-1162">Viral penetration into host cytoplasm</keyword>
<evidence type="ECO:0000256" key="6">
    <source>
        <dbReference type="ARBA" id="ARBA00004338"/>
    </source>
</evidence>
<dbReference type="InterPro" id="IPR002166">
    <property type="entry name" value="RNA_pol_HCV"/>
</dbReference>
<feature type="domain" description="RdRp catalytic" evidence="59">
    <location>
        <begin position="2484"/>
        <end position="2601"/>
    </location>
</feature>
<keyword evidence="36" id="KW-0261">Viral envelope protein</keyword>
<evidence type="ECO:0000256" key="5">
    <source>
        <dbReference type="ARBA" id="ARBA00004291"/>
    </source>
</evidence>
<dbReference type="Gene3D" id="3.30.70.270">
    <property type="match status" value="2"/>
</dbReference>
<evidence type="ECO:0000256" key="57">
    <source>
        <dbReference type="SAM" id="MobiDB-lite"/>
    </source>
</evidence>
<keyword evidence="42" id="KW-0406">Ion transport</keyword>
<dbReference type="InterPro" id="IPR043504">
    <property type="entry name" value="Peptidase_S1_PA_chymotrypsin"/>
</dbReference>
<evidence type="ECO:0000256" key="32">
    <source>
        <dbReference type="ARBA" id="ARBA00022830"/>
    </source>
</evidence>
<evidence type="ECO:0000256" key="18">
    <source>
        <dbReference type="ARBA" id="ARBA00022595"/>
    </source>
</evidence>
<evidence type="ECO:0000256" key="42">
    <source>
        <dbReference type="ARBA" id="ARBA00023065"/>
    </source>
</evidence>
<keyword evidence="10" id="KW-0813">Transport</keyword>
<dbReference type="SUPFAM" id="SSF52540">
    <property type="entry name" value="P-loop containing nucleoside triphosphate hydrolases"/>
    <property type="match status" value="2"/>
</dbReference>
<dbReference type="GO" id="GO:0003723">
    <property type="term" value="F:RNA binding"/>
    <property type="evidence" value="ECO:0007669"/>
    <property type="project" value="UniProtKB-KW"/>
</dbReference>
<evidence type="ECO:0000256" key="28">
    <source>
        <dbReference type="ARBA" id="ARBA00022804"/>
    </source>
</evidence>
<evidence type="ECO:0000256" key="29">
    <source>
        <dbReference type="ARBA" id="ARBA00022806"/>
    </source>
</evidence>
<keyword evidence="37" id="KW-0694">RNA-binding</keyword>
<dbReference type="GO" id="GO:0004197">
    <property type="term" value="F:cysteine-type endopeptidase activity"/>
    <property type="evidence" value="ECO:0007669"/>
    <property type="project" value="InterPro"/>
</dbReference>
<evidence type="ECO:0000256" key="20">
    <source>
        <dbReference type="ARBA" id="ARBA00022670"/>
    </source>
</evidence>
<sequence>MVGKGRPRGKVVKGVYVVHPKKTVDDGARRKPRVRRDQGGWKRSAIGPLDPYARLGMQALLPSPAYPSRDPRRQSRFLGHIIDGTLGWATDVIHHIPLVGPLLGHPCRVVCRVVRAGENAVNAITGTVGVHLFILALLSALLVPGGAVTNCCSPEQVTYCTEVTCVHESGCAICQLDGNQTICWEPQGLMVSHHPNYTGVDTFLSHHIDLVAGTVFVCDLAGVKEVCGTAVLLSSYALTLFPRQITLNPDADCFLLVESGVNPLFNSFFYWVAEEFNTITALIDFVGKIPVALAHAFTQSHFITMCSIAGLALNGNVVKALALTALYIEAAAAASLKPVDPPIPWNGTCPMNGTIPVCGNITAMASHGDGYCFNPRTGFRPLRAAVPIDGWFCVWVAKGKDTIRTEPACCTLRARPSFCQCSTDCSWWDERQTFEACGASVILSIACSGKAHKALASVLPTIPPTELGGPVPTCWPTPVAMLDVPGQYWGPQWRRSSIILSHGFQIGYWFNEELLGELAPSHWARLPGTPLSYKGSWMLVPRGMYSSRKDISSGLIMKDKNHQDYQLLYSGVGAYILPGITAHVVIIALLAALGARWCLLFYALVNLVPQAFAFTPEIVAATASSPWPNPVVRLFVYLASLYREPLALPLSGSVTGLFLSLIHLTSAYSLNDVLLAVSATSLFAGWVGLLSPYIPWLMLTQSYLRVRLEAFCHQWIDRSVLLLCVLVIPHAVWNACLAAWISWAGLVIGGQLIVQVLGPKDKVSLKLTLERLDRCWRWVANLMRPVIIWAAGERGVFWYEHLDGQLGGEWKFRDPYYPFETEVIRAQDVGLKLACGDQIRGLPVSARLGTTVQAGIAQIPQGWERTAPFSFKTSHHRSQLRALAMCVTGADQSTYKGSVAIMGTPLRSWMGFGCNGALYTVFHGCRGRNLAGKDGPMAPRLVDATKDLVKYPLPTGFTNLECGSCGCTEFFLLTKAGRLVPCVRAESRFVNTGALTLREAKGSSGAPILCKCGKVKAMFLSCRSARGIVSSLGVLTINPDSEVDTRTPVADSMEAPTVPKQGKEVKRLVAPTGSGKTTKLPMQYYKDGYTVLVLNPSVATTRSVPKYMKETYNVSPNILTGDHCVRTGSRLTYSTYGMFLTSPHIEADVVICDEVHSVDSTTILGIGSVLRALESSAKCKLVILATATPPGTSMQPHSNITTVDLSDEGEFPFHGKKIPLDNIKSGRHLIFTPSKAHCDNMAKDLKDAGINAVSYYRGKDAQCIPDTGDIVVVSTDALMTGYTGNFDSVYDSCLSIMPKYEVTMNPTFEVGIQTVNSDTVTRMQRRGRTGRGKPGTYYQVTPHAQALGTVPPANVLEAFDSGLSYFGMTPAEVATALSFYKEEPLTPSIEVSLEEMTSLFITVGFVEPAYIEIMKQRAENYTYLYAAQYQLAKRADAQAPNDKPIWRGLRGRNKFPILYDLEEYDSEKVVTSNLAERLAACYEEYFASTTLTLAGVGLASAAVFAAVDLLGNIIIKHVWEKTTDSTAARVVEFEPLDTEEVLEECYQWDGFAEAVNRASSWLGDKIVELGIHAGGAHPWQRTAQAVLPHLLAGIQYFAGLCCLQDAPGLGSVLGFVGGVLSPLPLKASLFLAALGGAFASRLTTQRGAAAFALAGALGAGAGALGIGSLLASTLTTYGGATATCLVVLKLIDGQLPEVSELASLAFNLACPGAVIVGAASAVMIAYCTRTESQAWMNRLLAMLNKGTSCEDYFVAATTLRKSVIHLLEKANLWAVFTEIASWLNRTDEEDCSCRGAFLAFYDAVGRLLRLIVEFARGFVRRVLKVPSIPYATCDKGYSGPWAGSGIVNTTCQCGAEQVWNIIEGKAQWVGGSKLCSSWLTGRVPVNSALTGCARPRPASWTRMAVNTGFNSYVVYERRHLDVYVIGCSQIDQVVAHTVPDLLSAVMVDGVQVKPFGGTDWKKAGPYRCRLQTPTGVQQVQIPFKLEPHKDPYKEEYTPPPSAMGQLAQTERCFSLTRARRLSDADRPSKKESLLAESDDENTGAGLIRGLASGWQKLMNQHPEATRVRAEPTPAPQPEVRQRKKALEAPVTGIELAKEITPPQPITSQPVVRPKVRTDARNPPSGESKPTSPITFGPPKLDQMVPVGFIDPFFPAGCILEEEVALFRLKKALAGAPHGFIDPFWPVGRVLSVSKFGKKLLSLEVARLQAEGKSDLNPAAPIFVPKKKVNIVAGARPLPKTPPKGTPANEADTFSLHESSWDTEESQEHECSSWSYTWSIPTLVYKGMRRAVAAVSTYTSGIMRYKHLAYATEPSSINERIRKVTIMRSRQAFPELEEAVRAAKARARRVQGCELTIAEALDITANKTAKSGITGMSAKDLKAGKTGQVIEIYDLLGKSIIEQPWNQVNIMPKSEIFVKTPQKPSKKPARIIAYPHLEMRVAEKMVLGHIGPATVKAVCGDAYGFVPPKERVQKLLKMWDSKSQPAGFTCDTVCFDSTITPEDVAVERDIYCEAASHESTKVRIRTLHDGLYSGGPMVMQGVQVGERHCRASGVFTTSSSNTMTCFLKVSAAAKKAGIKKPSWLICGDDTVCVFESQGLEDDTRRLGLFAAYMGQMGAPQGEVPRPHYSLELLDSCSSNISSAQTRYGLYHYMTRDPRIPYARISLEGKGFNPLGSMLGYILANYPAIWVSRVIAVKFMQELLALDKPSSITFDWYGNNYTVPVSKIPYIIQSLHGKQAWAITQYTSREVSRVAQSLKDNTMRPLRYYKRTARSLVASARRRGGVLAFLANTLLSWVHGTHVNLEPKKVEAASSFNFFEPYSQDIYDQEPRRWGLPIYLGLFAGIAGLLALCLHLV</sequence>
<keyword evidence="45" id="KW-1045">Host mitochondrion</keyword>
<keyword evidence="21" id="KW-0808">Transferase</keyword>
<dbReference type="Gene3D" id="2.40.10.10">
    <property type="entry name" value="Trypsin-like serine proteases"/>
    <property type="match status" value="1"/>
</dbReference>
<evidence type="ECO:0000256" key="25">
    <source>
        <dbReference type="ARBA" id="ARBA00022723"/>
    </source>
</evidence>
<keyword evidence="25" id="KW-0479">Metal-binding</keyword>
<feature type="transmembrane region" description="Helical" evidence="58">
    <location>
        <begin position="1704"/>
        <end position="1726"/>
    </location>
</feature>
<dbReference type="Proteomes" id="UP000096623">
    <property type="component" value="Segment"/>
</dbReference>
<evidence type="ECO:0000256" key="2">
    <source>
        <dbReference type="ARBA" id="ARBA00004153"/>
    </source>
</evidence>
<evidence type="ECO:0000256" key="52">
    <source>
        <dbReference type="ARBA" id="ARBA00023280"/>
    </source>
</evidence>
<dbReference type="InterPro" id="IPR002519">
    <property type="entry name" value="HCV_Env"/>
</dbReference>
<dbReference type="GO" id="GO:0019031">
    <property type="term" value="C:viral envelope"/>
    <property type="evidence" value="ECO:0007669"/>
    <property type="project" value="UniProtKB-KW"/>
</dbReference>
<dbReference type="PROSITE" id="PS51822">
    <property type="entry name" value="HV_PV_NS3_PRO"/>
    <property type="match status" value="1"/>
</dbReference>
<dbReference type="InterPro" id="IPR054175">
    <property type="entry name" value="NS3_helicase_C"/>
</dbReference>
<dbReference type="InterPro" id="IPR002518">
    <property type="entry name" value="HCV_NS2"/>
</dbReference>
<dbReference type="GO" id="GO:0044167">
    <property type="term" value="C:host cell endoplasmic reticulum membrane"/>
    <property type="evidence" value="ECO:0007669"/>
    <property type="project" value="UniProtKB-SubCell"/>
</dbReference>
<evidence type="ECO:0000259" key="59">
    <source>
        <dbReference type="PROSITE" id="PS50507"/>
    </source>
</evidence>
<dbReference type="InterPro" id="IPR004109">
    <property type="entry name" value="HepC_NS3_protease"/>
</dbReference>
<evidence type="ECO:0000256" key="37">
    <source>
        <dbReference type="ARBA" id="ARBA00022884"/>
    </source>
</evidence>
<keyword evidence="52" id="KW-0899">Viral immunoevasion</keyword>
<evidence type="ECO:0000256" key="13">
    <source>
        <dbReference type="ARBA" id="ARBA00022506"/>
    </source>
</evidence>
<keyword evidence="33" id="KW-0067">ATP-binding</keyword>
<keyword evidence="40" id="KW-1182">Viral ion channel</keyword>
<evidence type="ECO:0000256" key="49">
    <source>
        <dbReference type="ARBA" id="ARBA00023200"/>
    </source>
</evidence>
<evidence type="ECO:0000256" key="53">
    <source>
        <dbReference type="ARBA" id="ARBA00023296"/>
    </source>
</evidence>
<dbReference type="SUPFAM" id="SSF56672">
    <property type="entry name" value="DNA/RNA polymerases"/>
    <property type="match status" value="1"/>
</dbReference>
<dbReference type="GO" id="GO:0055036">
    <property type="term" value="C:virion membrane"/>
    <property type="evidence" value="ECO:0007669"/>
    <property type="project" value="UniProtKB-SubCell"/>
</dbReference>
<evidence type="ECO:0000256" key="44">
    <source>
        <dbReference type="ARBA" id="ARBA00023136"/>
    </source>
</evidence>
<evidence type="ECO:0000256" key="22">
    <source>
        <dbReference type="ARBA" id="ARBA00022692"/>
    </source>
</evidence>
<evidence type="ECO:0000259" key="60">
    <source>
        <dbReference type="PROSITE" id="PS51192"/>
    </source>
</evidence>
<dbReference type="GO" id="GO:0006508">
    <property type="term" value="P:proteolysis"/>
    <property type="evidence" value="ECO:0007669"/>
    <property type="project" value="UniProtKB-KW"/>
</dbReference>
<evidence type="ECO:0000256" key="15">
    <source>
        <dbReference type="ARBA" id="ARBA00022561"/>
    </source>
</evidence>
<keyword evidence="48" id="KW-1041">Host lipid droplet</keyword>
<dbReference type="Pfam" id="PF02907">
    <property type="entry name" value="Peptidase_S29"/>
    <property type="match status" value="1"/>
</dbReference>
<dbReference type="GO" id="GO:0003724">
    <property type="term" value="F:RNA helicase activity"/>
    <property type="evidence" value="ECO:0007669"/>
    <property type="project" value="UniProtKB-EC"/>
</dbReference>
<dbReference type="Pfam" id="PF07652">
    <property type="entry name" value="Flavi_DEAD"/>
    <property type="match status" value="1"/>
</dbReference>
<dbReference type="Gene3D" id="2.40.10.120">
    <property type="match status" value="1"/>
</dbReference>
<evidence type="ECO:0000256" key="33">
    <source>
        <dbReference type="ARBA" id="ARBA00022840"/>
    </source>
</evidence>
<keyword evidence="50" id="KW-0922">Interferon antiviral system evasion</keyword>
<dbReference type="GO" id="GO:0019087">
    <property type="term" value="P:symbiont-mediated transformation of host cell"/>
    <property type="evidence" value="ECO:0007669"/>
    <property type="project" value="InterPro"/>
</dbReference>
<dbReference type="InterPro" id="IPR009003">
    <property type="entry name" value="Peptidase_S1_PA"/>
</dbReference>
<dbReference type="SMART" id="SM00487">
    <property type="entry name" value="DEXDc"/>
    <property type="match status" value="1"/>
</dbReference>
<evidence type="ECO:0000256" key="12">
    <source>
        <dbReference type="ARBA" id="ARBA00022484"/>
    </source>
</evidence>
<keyword evidence="34" id="KW-0946">Virion</keyword>
<evidence type="ECO:0000256" key="26">
    <source>
        <dbReference type="ARBA" id="ARBA00022741"/>
    </source>
</evidence>
<keyword evidence="28" id="KW-1161">Viral attachment to host cell</keyword>
<evidence type="ECO:0000256" key="16">
    <source>
        <dbReference type="ARBA" id="ARBA00022562"/>
    </source>
</evidence>
<keyword evidence="47" id="KW-1038">Host endoplasmic reticulum</keyword>
<reference evidence="63 64" key="1">
    <citation type="journal article" date="2013" name="PLoS Pathog.">
        <title>Evidence for novel hepaciviruses in rodents.</title>
        <authorList>
            <person name="Drexler J.F."/>
            <person name="Corman V.M."/>
            <person name="Muller M.A."/>
            <person name="Lukashev A.N."/>
            <person name="Gmyl A."/>
            <person name="Drosten C."/>
        </authorList>
    </citation>
    <scope>NUCLEOTIDE SEQUENCE [LARGE SCALE GENOMIC DNA]</scope>
    <source>
        <strain evidence="63">Hepacivirus/NLR07-oct70/NEL/2007</strain>
    </source>
</reference>
<feature type="domain" description="Peptidase C18" evidence="61">
    <location>
        <begin position="751"/>
        <end position="866"/>
    </location>
</feature>
<evidence type="ECO:0000256" key="36">
    <source>
        <dbReference type="ARBA" id="ARBA00022879"/>
    </source>
</evidence>
<dbReference type="Pfam" id="PF01539">
    <property type="entry name" value="HCV_env"/>
    <property type="match status" value="1"/>
</dbReference>
<evidence type="ECO:0000256" key="50">
    <source>
        <dbReference type="ARBA" id="ARBA00023258"/>
    </source>
</evidence>
<dbReference type="EMBL" id="KC411784">
    <property type="protein sequence ID" value="AGC52814.1"/>
    <property type="molecule type" value="Genomic_RNA"/>
</dbReference>
<evidence type="ECO:0000256" key="8">
    <source>
        <dbReference type="ARBA" id="ARBA00004563"/>
    </source>
</evidence>
<dbReference type="KEGG" id="vg:37617214"/>
<feature type="domain" description="Peptidase S29" evidence="62">
    <location>
        <begin position="867"/>
        <end position="1047"/>
    </location>
</feature>
<dbReference type="InterPro" id="IPR013192">
    <property type="entry name" value="HCV_NS5A_1a"/>
</dbReference>
<evidence type="ECO:0000256" key="55">
    <source>
        <dbReference type="ARBA" id="ARBA00047631"/>
    </source>
</evidence>
<feature type="region of interest" description="Disordered" evidence="57">
    <location>
        <begin position="2018"/>
        <end position="2040"/>
    </location>
</feature>
<dbReference type="GO" id="GO:0008270">
    <property type="term" value="F:zinc ion binding"/>
    <property type="evidence" value="ECO:0007669"/>
    <property type="project" value="InterPro"/>
</dbReference>
<keyword evidence="31" id="KW-0720">Serine protease</keyword>
<dbReference type="PROSITE" id="PS50507">
    <property type="entry name" value="RDRP_SSRNA_POS"/>
    <property type="match status" value="1"/>
</dbReference>
<keyword evidence="19" id="KW-1090">Inhibition of host innate immune response by virus</keyword>
<evidence type="ECO:0000256" key="40">
    <source>
        <dbReference type="ARBA" id="ARBA00023039"/>
    </source>
</evidence>
<dbReference type="PROSITE" id="PS51192">
    <property type="entry name" value="HELICASE_ATP_BIND_1"/>
    <property type="match status" value="1"/>
</dbReference>
<dbReference type="GO" id="GO:0042025">
    <property type="term" value="C:host cell nucleus"/>
    <property type="evidence" value="ECO:0007669"/>
    <property type="project" value="UniProtKB-SubCell"/>
</dbReference>
<evidence type="ECO:0000256" key="17">
    <source>
        <dbReference type="ARBA" id="ARBA00022581"/>
    </source>
</evidence>
<dbReference type="GeneID" id="37617214"/>
<evidence type="ECO:0000256" key="48">
    <source>
        <dbReference type="ARBA" id="ARBA00023190"/>
    </source>
</evidence>
<dbReference type="CDD" id="cd23202">
    <property type="entry name" value="Hepacivirus_RdRp"/>
    <property type="match status" value="1"/>
</dbReference>
<dbReference type="InterPro" id="IPR011492">
    <property type="entry name" value="Flavi_DEAD"/>
</dbReference>
<evidence type="ECO:0000256" key="51">
    <source>
        <dbReference type="ARBA" id="ARBA00023274"/>
    </source>
</evidence>
<feature type="transmembrane region" description="Helical" evidence="58">
    <location>
        <begin position="720"/>
        <end position="743"/>
    </location>
</feature>
<dbReference type="Gene3D" id="3.30.160.890">
    <property type="entry name" value="Hepatitis C virus envelope glycoprotein E1, chain C"/>
    <property type="match status" value="1"/>
</dbReference>
<dbReference type="InterPro" id="IPR038170">
    <property type="entry name" value="NS5A_1a_sf"/>
</dbReference>
<dbReference type="GO" id="GO:0019013">
    <property type="term" value="C:viral nucleocapsid"/>
    <property type="evidence" value="ECO:0007669"/>
    <property type="project" value="UniProtKB-KW"/>
</dbReference>
<evidence type="ECO:0000313" key="64">
    <source>
        <dbReference type="Proteomes" id="UP000096623"/>
    </source>
</evidence>
<evidence type="ECO:0000256" key="58">
    <source>
        <dbReference type="SAM" id="Phobius"/>
    </source>
</evidence>
<dbReference type="GO" id="GO:0046718">
    <property type="term" value="P:symbiont entry into host cell"/>
    <property type="evidence" value="ECO:0007669"/>
    <property type="project" value="UniProtKB-KW"/>
</dbReference>
<feature type="transmembrane region" description="Helical" evidence="58">
    <location>
        <begin position="567"/>
        <end position="593"/>
    </location>
</feature>
<accession>R9QTQ6</accession>
<dbReference type="GO" id="GO:0015267">
    <property type="term" value="F:channel activity"/>
    <property type="evidence" value="ECO:0007669"/>
    <property type="project" value="UniProtKB-KW"/>
</dbReference>
<dbReference type="GO" id="GO:0003968">
    <property type="term" value="F:RNA-directed RNA polymerase activity"/>
    <property type="evidence" value="ECO:0007669"/>
    <property type="project" value="UniProtKB-KW"/>
</dbReference>
<dbReference type="GO" id="GO:0044186">
    <property type="term" value="C:host cell lipid droplet"/>
    <property type="evidence" value="ECO:0007669"/>
    <property type="project" value="UniProtKB-SubCell"/>
</dbReference>
<evidence type="ECO:0000256" key="35">
    <source>
        <dbReference type="ARBA" id="ARBA00022870"/>
    </source>
</evidence>
<evidence type="ECO:0000256" key="45">
    <source>
        <dbReference type="ARBA" id="ARBA00023147"/>
    </source>
</evidence>
<keyword evidence="51" id="KW-0687">Ribonucleoprotein</keyword>
<dbReference type="GO" id="GO:0039520">
    <property type="term" value="P:symbiont-mediated activation of host autophagy"/>
    <property type="evidence" value="ECO:0007669"/>
    <property type="project" value="UniProtKB-KW"/>
</dbReference>
<dbReference type="InterPro" id="IPR043128">
    <property type="entry name" value="Rev_trsase/Diguanyl_cyclase"/>
</dbReference>
<feature type="transmembrane region" description="Helical" evidence="58">
    <location>
        <begin position="674"/>
        <end position="699"/>
    </location>
</feature>
<keyword evidence="29" id="KW-0347">Helicase</keyword>
<dbReference type="GO" id="GO:0033650">
    <property type="term" value="C:host cell mitochondrion"/>
    <property type="evidence" value="ECO:0007669"/>
    <property type="project" value="UniProtKB-SubCell"/>
</dbReference>
<dbReference type="PROSITE" id="PS51693">
    <property type="entry name" value="HCV_NS2_PRO"/>
    <property type="match status" value="1"/>
</dbReference>
<keyword evidence="27" id="KW-0378">Hydrolase</keyword>
<evidence type="ECO:0000256" key="1">
    <source>
        <dbReference type="ARBA" id="ARBA00004147"/>
    </source>
</evidence>
<keyword evidence="64" id="KW-1185">Reference proteome</keyword>
<keyword evidence="49" id="KW-1035">Host cytoplasm</keyword>
<keyword evidence="17" id="KW-0945">Host-virus interaction</keyword>
<keyword evidence="23" id="KW-0548">Nucleotidyltransferase</keyword>
<feature type="region of interest" description="Disordered" evidence="57">
    <location>
        <begin position="2062"/>
        <end position="2083"/>
    </location>
</feature>
<keyword evidence="24" id="KW-0053">Apoptosis</keyword>
<dbReference type="GO" id="GO:0039694">
    <property type="term" value="P:viral RNA genome replication"/>
    <property type="evidence" value="ECO:0007669"/>
    <property type="project" value="InterPro"/>
</dbReference>
<evidence type="ECO:0000256" key="38">
    <source>
        <dbReference type="ARBA" id="ARBA00022953"/>
    </source>
</evidence>
<keyword evidence="15" id="KW-0167">Capsid protein</keyword>
<dbReference type="GO" id="GO:0005524">
    <property type="term" value="F:ATP binding"/>
    <property type="evidence" value="ECO:0007669"/>
    <property type="project" value="UniProtKB-KW"/>
</dbReference>
<feature type="compositionally biased region" description="Basic and acidic residues" evidence="57">
    <location>
        <begin position="2020"/>
        <end position="2033"/>
    </location>
</feature>
<evidence type="ECO:0000259" key="62">
    <source>
        <dbReference type="PROSITE" id="PS51822"/>
    </source>
</evidence>
<dbReference type="InterPro" id="IPR014001">
    <property type="entry name" value="Helicase_ATP-bd"/>
</dbReference>
<comment type="catalytic activity">
    <reaction evidence="56">
        <text>ATP + H2O = ADP + phosphate + H(+)</text>
        <dbReference type="Rhea" id="RHEA:13065"/>
        <dbReference type="ChEBI" id="CHEBI:15377"/>
        <dbReference type="ChEBI" id="CHEBI:15378"/>
        <dbReference type="ChEBI" id="CHEBI:30616"/>
        <dbReference type="ChEBI" id="CHEBI:43474"/>
        <dbReference type="ChEBI" id="CHEBI:456216"/>
        <dbReference type="EC" id="3.6.4.13"/>
    </reaction>
</comment>
<evidence type="ECO:0000256" key="30">
    <source>
        <dbReference type="ARBA" id="ARBA00022807"/>
    </source>
</evidence>
<keyword evidence="20" id="KW-0645">Protease</keyword>
<evidence type="ECO:0000256" key="9">
    <source>
        <dbReference type="ARBA" id="ARBA00020107"/>
    </source>
</evidence>
<feature type="domain" description="Helicase ATP-binding" evidence="60">
    <location>
        <begin position="1057"/>
        <end position="1207"/>
    </location>
</feature>
<proteinExistence type="predicted"/>
<keyword evidence="11" id="KW-1113">Inhibition of host RLR pathway by virus</keyword>
<feature type="transmembrane region" description="Helical" evidence="58">
    <location>
        <begin position="2832"/>
        <end position="2854"/>
    </location>
</feature>
<dbReference type="InterPro" id="IPR043502">
    <property type="entry name" value="DNA/RNA_pol_sf"/>
</dbReference>
<evidence type="ECO:0000256" key="11">
    <source>
        <dbReference type="ARBA" id="ARBA00022482"/>
    </source>
</evidence>
<dbReference type="RefSeq" id="YP_009506358.1">
    <property type="nucleotide sequence ID" value="NC_038427.1"/>
</dbReference>
<dbReference type="Pfam" id="PF08300">
    <property type="entry name" value="HCV_NS5a_1a"/>
    <property type="match status" value="1"/>
</dbReference>
<dbReference type="Pfam" id="PF01001">
    <property type="entry name" value="HCV_NS4b"/>
    <property type="match status" value="1"/>
</dbReference>
<dbReference type="Pfam" id="PF01542">
    <property type="entry name" value="HCV_core"/>
    <property type="match status" value="1"/>
</dbReference>
<dbReference type="GO" id="GO:1990904">
    <property type="term" value="C:ribonucleoprotein complex"/>
    <property type="evidence" value="ECO:0007669"/>
    <property type="project" value="UniProtKB-KW"/>
</dbReference>
<dbReference type="SUPFAM" id="SSF50494">
    <property type="entry name" value="Trypsin-like serine proteases"/>
    <property type="match status" value="1"/>
</dbReference>
<evidence type="ECO:0000256" key="7">
    <source>
        <dbReference type="ARBA" id="ARBA00004482"/>
    </source>
</evidence>
<keyword evidence="43" id="KW-0543">Viral nucleoprotein</keyword>
<keyword evidence="12" id="KW-0696">RNA-directed RNA polymerase</keyword>
<evidence type="ECO:0000256" key="23">
    <source>
        <dbReference type="ARBA" id="ARBA00022695"/>
    </source>
</evidence>
<dbReference type="Pfam" id="PF00998">
    <property type="entry name" value="RdRP_3"/>
    <property type="match status" value="1"/>
</dbReference>
<evidence type="ECO:0000256" key="27">
    <source>
        <dbReference type="ARBA" id="ARBA00022801"/>
    </source>
</evidence>
<dbReference type="GO" id="GO:0034220">
    <property type="term" value="P:monoatomic ion transmembrane transport"/>
    <property type="evidence" value="ECO:0007669"/>
    <property type="project" value="UniProtKB-KW"/>
</dbReference>
<dbReference type="PROSITE" id="PS50890">
    <property type="entry name" value="PUA"/>
    <property type="match status" value="1"/>
</dbReference>
<keyword evidence="46" id="KW-0325">Glycoprotein</keyword>
<dbReference type="InterPro" id="IPR007094">
    <property type="entry name" value="RNA-dir_pol_PSvirus"/>
</dbReference>
<evidence type="ECO:0000256" key="41">
    <source>
        <dbReference type="ARBA" id="ARBA00023050"/>
    </source>
</evidence>
<evidence type="ECO:0000256" key="39">
    <source>
        <dbReference type="ARBA" id="ARBA00022989"/>
    </source>
</evidence>
<evidence type="ECO:0000256" key="21">
    <source>
        <dbReference type="ARBA" id="ARBA00022679"/>
    </source>
</evidence>
<evidence type="ECO:0000256" key="34">
    <source>
        <dbReference type="ARBA" id="ARBA00022844"/>
    </source>
</evidence>
<evidence type="ECO:0000256" key="24">
    <source>
        <dbReference type="ARBA" id="ARBA00022703"/>
    </source>
</evidence>
<evidence type="ECO:0000256" key="56">
    <source>
        <dbReference type="ARBA" id="ARBA00047984"/>
    </source>
</evidence>
<comment type="subcellular location">
    <subcellularLocation>
        <location evidence="4">Host cytoplasm</location>
    </subcellularLocation>
    <subcellularLocation>
        <location evidence="2">Host endoplasmic reticulum membrane</location>
        <topology evidence="2">Multi-pass membrane protein</topology>
    </subcellularLocation>
    <subcellularLocation>
        <location evidence="5">Host endoplasmic reticulum membrane</location>
        <topology evidence="5">Peripheral membrane protein</topology>
    </subcellularLocation>
    <subcellularLocation>
        <location evidence="7">Host endoplasmic reticulum membrane</location>
        <topology evidence="7">Single-pass type I membrane protein</topology>
    </subcellularLocation>
    <subcellularLocation>
        <location evidence="6">Host lipid droplet</location>
    </subcellularLocation>
    <subcellularLocation>
        <location evidence="3">Host mitochondrion</location>
    </subcellularLocation>
    <subcellularLocation>
        <location evidence="1">Host nucleus</location>
    </subcellularLocation>
    <subcellularLocation>
        <location evidence="8">Virion membrane</location>
        <topology evidence="8">Single-pass type I membrane protein</topology>
    </subcellularLocation>
</comment>
<dbReference type="Pfam" id="PF22027">
    <property type="entry name" value="NS3_helicase_C"/>
    <property type="match status" value="1"/>
</dbReference>
<evidence type="ECO:0000256" key="47">
    <source>
        <dbReference type="ARBA" id="ARBA00023184"/>
    </source>
</evidence>
<evidence type="ECO:0000256" key="46">
    <source>
        <dbReference type="ARBA" id="ARBA00023180"/>
    </source>
</evidence>
<organism evidence="63 64">
    <name type="scientific">Hepacivirus myodae</name>
    <dbReference type="NCBI Taxonomy" id="3052232"/>
    <lineage>
        <taxon>Viruses</taxon>
        <taxon>Riboviria</taxon>
        <taxon>Orthornavirae</taxon>
        <taxon>Kitrinoviricota</taxon>
        <taxon>Flasuviricetes</taxon>
        <taxon>Amarillovirales</taxon>
        <taxon>Flaviviridae</taxon>
        <taxon>Hepacivirus</taxon>
    </lineage>
</organism>
<keyword evidence="54" id="KW-0407">Ion channel</keyword>
<dbReference type="Gene3D" id="1.10.820.10">
    <property type="entry name" value="RNA Helicase Chain A , domain 3"/>
    <property type="match status" value="1"/>
</dbReference>
<dbReference type="InterPro" id="IPR027417">
    <property type="entry name" value="P-loop_NTPase"/>
</dbReference>
<feature type="transmembrane region" description="Helical" evidence="58">
    <location>
        <begin position="1648"/>
        <end position="1668"/>
    </location>
</feature>
<keyword evidence="13" id="KW-1168">Fusion of virus membrane with host membrane</keyword>
<dbReference type="InterPro" id="IPR002521">
    <property type="entry name" value="HCV_Core_C"/>
</dbReference>
<keyword evidence="32" id="KW-1114">Inhibition of host interferon signaling pathway by virus</keyword>
<keyword evidence="26" id="KW-0547">Nucleotide-binding</keyword>
<dbReference type="GO" id="GO:0005198">
    <property type="term" value="F:structural molecule activity"/>
    <property type="evidence" value="ECO:0007669"/>
    <property type="project" value="InterPro"/>
</dbReference>
<evidence type="ECO:0000256" key="19">
    <source>
        <dbReference type="ARBA" id="ARBA00022632"/>
    </source>
</evidence>
<evidence type="ECO:0000256" key="3">
    <source>
        <dbReference type="ARBA" id="ARBA00004181"/>
    </source>
</evidence>
<dbReference type="GO" id="GO:0039654">
    <property type="term" value="P:fusion of virus membrane with host endosome membrane"/>
    <property type="evidence" value="ECO:0007669"/>
    <property type="project" value="UniProtKB-KW"/>
</dbReference>
<evidence type="ECO:0000313" key="63">
    <source>
        <dbReference type="EMBL" id="AGC52814.1"/>
    </source>
</evidence>
<keyword evidence="39 58" id="KW-1133">Transmembrane helix</keyword>
<comment type="catalytic activity">
    <reaction evidence="55">
        <text>a ribonucleoside 5'-triphosphate + H2O = a ribonucleoside 5'-diphosphate + phosphate + H(+)</text>
        <dbReference type="Rhea" id="RHEA:23680"/>
        <dbReference type="ChEBI" id="CHEBI:15377"/>
        <dbReference type="ChEBI" id="CHEBI:15378"/>
        <dbReference type="ChEBI" id="CHEBI:43474"/>
        <dbReference type="ChEBI" id="CHEBI:57930"/>
        <dbReference type="ChEBI" id="CHEBI:61557"/>
        <dbReference type="EC" id="3.6.1.15"/>
    </reaction>
</comment>
<keyword evidence="22 58" id="KW-0812">Transmembrane</keyword>
<protein>
    <recommendedName>
        <fullName evidence="9">Genome polyprotein</fullName>
    </recommendedName>
</protein>
<dbReference type="GO" id="GO:0052170">
    <property type="term" value="P:symbiont-mediated suppression of host innate immune response"/>
    <property type="evidence" value="ECO:0007669"/>
    <property type="project" value="UniProtKB-KW"/>
</dbReference>
<keyword evidence="38" id="KW-0693">Viral RNA replication</keyword>
<keyword evidence="44 58" id="KW-0472">Membrane</keyword>